<keyword evidence="7" id="KW-1133">Transmembrane helix</keyword>
<dbReference type="EC" id="3.4.24.-" evidence="9"/>
<evidence type="ECO:0000256" key="6">
    <source>
        <dbReference type="RuleBase" id="RU003983"/>
    </source>
</evidence>
<keyword evidence="2" id="KW-0479">Metal-binding</keyword>
<evidence type="ECO:0000256" key="1">
    <source>
        <dbReference type="ARBA" id="ARBA00022670"/>
    </source>
</evidence>
<evidence type="ECO:0000256" key="5">
    <source>
        <dbReference type="ARBA" id="ARBA00023049"/>
    </source>
</evidence>
<protein>
    <submittedName>
        <fullName evidence="9">M48 family metalloprotease</fullName>
        <ecNumber evidence="9">3.4.24.-</ecNumber>
    </submittedName>
</protein>
<keyword evidence="5 6" id="KW-0482">Metalloprotease</keyword>
<dbReference type="EMBL" id="JALDAY010000011">
    <property type="protein sequence ID" value="MCI3276210.1"/>
    <property type="molecule type" value="Genomic_DNA"/>
</dbReference>
<keyword evidence="1 6" id="KW-0645">Protease</keyword>
<keyword evidence="7" id="KW-0812">Transmembrane</keyword>
<evidence type="ECO:0000259" key="8">
    <source>
        <dbReference type="Pfam" id="PF01435"/>
    </source>
</evidence>
<evidence type="ECO:0000256" key="4">
    <source>
        <dbReference type="ARBA" id="ARBA00022833"/>
    </source>
</evidence>
<feature type="transmembrane region" description="Helical" evidence="7">
    <location>
        <begin position="6"/>
        <end position="27"/>
    </location>
</feature>
<proteinExistence type="inferred from homology"/>
<name>A0ABS9YG88_9ACTN</name>
<dbReference type="InterPro" id="IPR001915">
    <property type="entry name" value="Peptidase_M48"/>
</dbReference>
<dbReference type="Proteomes" id="UP001165269">
    <property type="component" value="Unassembled WGS sequence"/>
</dbReference>
<sequence>MLVLSYLFGALWPVAVGAWLLSGALVFHRPTESAIARHAFRLRYPTAQERARLEPVWREVTSLAGIDGRTYELWLQDSDRFNAIGAAGHIVGITTFALDRLTLPELAAVMAHELGHHIDGHAWSSLLGFWYALPGRIAWRVLVSPVVALSRTSPVVFRVFVVLAVLILGGLVLTTVRFLYGAPLLMPAMPYAIAAVGRRAELNADRQAAALGFAPTLASVLGRLHQQECAEHTESVMRNGGAQAGQRPVHKLLSSHPDYYTRLHHLQPYLQQPPR</sequence>
<dbReference type="RefSeq" id="WP_242772547.1">
    <property type="nucleotide sequence ID" value="NZ_JALDAY010000011.1"/>
</dbReference>
<feature type="transmembrane region" description="Helical" evidence="7">
    <location>
        <begin position="155"/>
        <end position="172"/>
    </location>
</feature>
<evidence type="ECO:0000313" key="10">
    <source>
        <dbReference type="Proteomes" id="UP001165269"/>
    </source>
</evidence>
<keyword evidence="7" id="KW-0472">Membrane</keyword>
<evidence type="ECO:0000256" key="2">
    <source>
        <dbReference type="ARBA" id="ARBA00022723"/>
    </source>
</evidence>
<keyword evidence="3 6" id="KW-0378">Hydrolase</keyword>
<evidence type="ECO:0000313" key="9">
    <source>
        <dbReference type="EMBL" id="MCI3276210.1"/>
    </source>
</evidence>
<dbReference type="Pfam" id="PF01435">
    <property type="entry name" value="Peptidase_M48"/>
    <property type="match status" value="1"/>
</dbReference>
<gene>
    <name evidence="9" type="ORF">MQP27_34540</name>
</gene>
<comment type="cofactor">
    <cofactor evidence="6">
        <name>Zn(2+)</name>
        <dbReference type="ChEBI" id="CHEBI:29105"/>
    </cofactor>
    <text evidence="6">Binds 1 zinc ion per subunit.</text>
</comment>
<organism evidence="9 10">
    <name type="scientific">Streptomyces cylindrosporus</name>
    <dbReference type="NCBI Taxonomy" id="2927583"/>
    <lineage>
        <taxon>Bacteria</taxon>
        <taxon>Bacillati</taxon>
        <taxon>Actinomycetota</taxon>
        <taxon>Actinomycetes</taxon>
        <taxon>Kitasatosporales</taxon>
        <taxon>Streptomycetaceae</taxon>
        <taxon>Streptomyces</taxon>
    </lineage>
</organism>
<comment type="caution">
    <text evidence="9">The sequence shown here is derived from an EMBL/GenBank/DDBJ whole genome shotgun (WGS) entry which is preliminary data.</text>
</comment>
<dbReference type="Gene3D" id="3.30.2010.10">
    <property type="entry name" value="Metalloproteases ('zincins'), catalytic domain"/>
    <property type="match status" value="1"/>
</dbReference>
<dbReference type="GO" id="GO:0008237">
    <property type="term" value="F:metallopeptidase activity"/>
    <property type="evidence" value="ECO:0007669"/>
    <property type="project" value="UniProtKB-KW"/>
</dbReference>
<comment type="similarity">
    <text evidence="6">Belongs to the peptidase M48 family.</text>
</comment>
<keyword evidence="10" id="KW-1185">Reference proteome</keyword>
<feature type="domain" description="Peptidase M48" evidence="8">
    <location>
        <begin position="48"/>
        <end position="267"/>
    </location>
</feature>
<accession>A0ABS9YG88</accession>
<evidence type="ECO:0000256" key="3">
    <source>
        <dbReference type="ARBA" id="ARBA00022801"/>
    </source>
</evidence>
<dbReference type="InterPro" id="IPR051156">
    <property type="entry name" value="Mito/Outer_Membr_Metalloprot"/>
</dbReference>
<dbReference type="PANTHER" id="PTHR22726:SF1">
    <property type="entry name" value="METALLOENDOPEPTIDASE OMA1, MITOCHONDRIAL"/>
    <property type="match status" value="1"/>
</dbReference>
<reference evidence="9" key="1">
    <citation type="submission" date="2022-03" db="EMBL/GenBank/DDBJ databases">
        <title>Streptomyces 7R015 and 7R016 isolated from Barleria lupulina in Thailand.</title>
        <authorList>
            <person name="Kanchanasin P."/>
            <person name="Phongsopitanun W."/>
            <person name="Tanasupawat S."/>
        </authorList>
    </citation>
    <scope>NUCLEOTIDE SEQUENCE</scope>
    <source>
        <strain evidence="9">7R015</strain>
    </source>
</reference>
<dbReference type="PANTHER" id="PTHR22726">
    <property type="entry name" value="METALLOENDOPEPTIDASE OMA1"/>
    <property type="match status" value="1"/>
</dbReference>
<keyword evidence="4 6" id="KW-0862">Zinc</keyword>
<evidence type="ECO:0000256" key="7">
    <source>
        <dbReference type="SAM" id="Phobius"/>
    </source>
</evidence>